<dbReference type="STRING" id="1656094.BFC18_15755"/>
<evidence type="ECO:0000313" key="2">
    <source>
        <dbReference type="Proteomes" id="UP000175691"/>
    </source>
</evidence>
<name>A0A1E7Z9A6_9ALTE</name>
<accession>A0A1E7Z9A6</accession>
<dbReference type="Proteomes" id="UP000175691">
    <property type="component" value="Unassembled WGS sequence"/>
</dbReference>
<sequence>MGFSRFESHQHVVAGNKLDVIYDRFTTKIELKVNRAILYSKHIWFWPRHNAFIQIGAEDYRLSVYKLLIWSAKLKKDNNSVVEELLPRRRRRSISVLGYCALTILARALSVAISA</sequence>
<keyword evidence="2" id="KW-1185">Reference proteome</keyword>
<dbReference type="EMBL" id="MDHN01000032">
    <property type="protein sequence ID" value="OFC70031.1"/>
    <property type="molecule type" value="Genomic_DNA"/>
</dbReference>
<dbReference type="AlphaFoldDB" id="A0A1E7Z9A6"/>
<gene>
    <name evidence="1" type="ORF">BFC18_15755</name>
</gene>
<evidence type="ECO:0000313" key="1">
    <source>
        <dbReference type="EMBL" id="OFC70031.1"/>
    </source>
</evidence>
<proteinExistence type="predicted"/>
<reference evidence="1 2" key="1">
    <citation type="submission" date="2016-08" db="EMBL/GenBank/DDBJ databases">
        <authorList>
            <person name="Seilhamer J.J."/>
        </authorList>
    </citation>
    <scope>NUCLEOTIDE SEQUENCE [LARGE SCALE GENOMIC DNA]</scope>
    <source>
        <strain evidence="1 2">KCTC 42603</strain>
    </source>
</reference>
<dbReference type="OrthoDB" id="6331738at2"/>
<protein>
    <submittedName>
        <fullName evidence="1">Uncharacterized protein</fullName>
    </submittedName>
</protein>
<comment type="caution">
    <text evidence="1">The sequence shown here is derived from an EMBL/GenBank/DDBJ whole genome shotgun (WGS) entry which is preliminary data.</text>
</comment>
<organism evidence="1 2">
    <name type="scientific">Alteromonas confluentis</name>
    <dbReference type="NCBI Taxonomy" id="1656094"/>
    <lineage>
        <taxon>Bacteria</taxon>
        <taxon>Pseudomonadati</taxon>
        <taxon>Pseudomonadota</taxon>
        <taxon>Gammaproteobacteria</taxon>
        <taxon>Alteromonadales</taxon>
        <taxon>Alteromonadaceae</taxon>
        <taxon>Alteromonas/Salinimonas group</taxon>
        <taxon>Alteromonas</taxon>
    </lineage>
</organism>